<dbReference type="OrthoDB" id="134981at2"/>
<gene>
    <name evidence="2" type="ORF">SAMN04487971_107158</name>
</gene>
<dbReference type="Proteomes" id="UP000199555">
    <property type="component" value="Unassembled WGS sequence"/>
</dbReference>
<dbReference type="InterPro" id="IPR006626">
    <property type="entry name" value="PbH1"/>
</dbReference>
<dbReference type="Gene3D" id="2.160.20.10">
    <property type="entry name" value="Single-stranded right-handed beta-helix, Pectin lyase-like"/>
    <property type="match status" value="2"/>
</dbReference>
<dbReference type="InterPro" id="IPR012334">
    <property type="entry name" value="Pectin_lyas_fold"/>
</dbReference>
<dbReference type="AlphaFoldDB" id="A0A1G9I735"/>
<feature type="domain" description="Right handed beta helix" evidence="1">
    <location>
        <begin position="564"/>
        <end position="673"/>
    </location>
</feature>
<dbReference type="SUPFAM" id="SSF51126">
    <property type="entry name" value="Pectin lyase-like"/>
    <property type="match status" value="1"/>
</dbReference>
<evidence type="ECO:0000313" key="3">
    <source>
        <dbReference type="Proteomes" id="UP000199555"/>
    </source>
</evidence>
<reference evidence="3" key="1">
    <citation type="submission" date="2016-10" db="EMBL/GenBank/DDBJ databases">
        <authorList>
            <person name="Varghese N."/>
            <person name="Submissions S."/>
        </authorList>
    </citation>
    <scope>NUCLEOTIDE SEQUENCE [LARGE SCALE GENOMIC DNA]</scope>
    <source>
        <strain evidence="3">CGMCC 1.7655</strain>
    </source>
</reference>
<dbReference type="Pfam" id="PF20129">
    <property type="entry name" value="DUF6519"/>
    <property type="match status" value="2"/>
</dbReference>
<dbReference type="EMBL" id="FNGE01000007">
    <property type="protein sequence ID" value="SDL20664.1"/>
    <property type="molecule type" value="Genomic_DNA"/>
</dbReference>
<feature type="domain" description="Right handed beta helix" evidence="1">
    <location>
        <begin position="778"/>
        <end position="919"/>
    </location>
</feature>
<accession>A0A1G9I735</accession>
<dbReference type="SMART" id="SM00710">
    <property type="entry name" value="PbH1"/>
    <property type="match status" value="11"/>
</dbReference>
<dbReference type="InterPro" id="IPR039448">
    <property type="entry name" value="Beta_helix"/>
</dbReference>
<dbReference type="STRING" id="525640.SAMN04487971_107158"/>
<dbReference type="Pfam" id="PF13229">
    <property type="entry name" value="Beta_helix"/>
    <property type="match status" value="2"/>
</dbReference>
<evidence type="ECO:0000259" key="1">
    <source>
        <dbReference type="Pfam" id="PF13229"/>
    </source>
</evidence>
<evidence type="ECO:0000313" key="2">
    <source>
        <dbReference type="EMBL" id="SDL20664.1"/>
    </source>
</evidence>
<dbReference type="InterPro" id="IPR045392">
    <property type="entry name" value="DUF6519"/>
</dbReference>
<name>A0A1G9I735_9RHOB</name>
<keyword evidence="3" id="KW-1185">Reference proteome</keyword>
<dbReference type="InterPro" id="IPR011050">
    <property type="entry name" value="Pectin_lyase_fold/virulence"/>
</dbReference>
<dbReference type="RefSeq" id="WP_090755144.1">
    <property type="nucleotide sequence ID" value="NZ_FNGE01000007.1"/>
</dbReference>
<protein>
    <submittedName>
        <fullName evidence="2">Right handed beta helix region</fullName>
    </submittedName>
</protein>
<proteinExistence type="predicted"/>
<organism evidence="2 3">
    <name type="scientific">Paracoccus chinensis</name>
    <dbReference type="NCBI Taxonomy" id="525640"/>
    <lineage>
        <taxon>Bacteria</taxon>
        <taxon>Pseudomonadati</taxon>
        <taxon>Pseudomonadota</taxon>
        <taxon>Alphaproteobacteria</taxon>
        <taxon>Rhodobacterales</taxon>
        <taxon>Paracoccaceae</taxon>
        <taxon>Paracoccus</taxon>
    </lineage>
</organism>
<sequence>MTLDISGRTFDPRDNHNELLLAQGKLTLDSEQNEAALARDRRWRVETMDLVGRAGYPAWLPDSFRITIGAGGGLQIGVGRMYVDGFLAENHGLPAAEGGTEDFDAPHAELRSSTAVPFDRQPYLPGGSAPDPTAGDVLVYLDVWRREVDHLKDPSLVEPAVGVDTAGRIQTVWQVRALGVPEGVTCATPDDEIDAWQAEIQPSTIRLTTLLVPVADPGNPCDIPPGQRLRTTENRTYRLATHGLHADGRPLLKWSRTNGSVATRVTTLDSATQITVAEVARDDVHRFAPGDWFEMIDDRLEFAGMPGLMRMVETADPATGLITFQGPVPAGTFPANADGVPDPDRNLRIIRWDQKGEVRASGGALLEDLDNPLGPGVFPVPPAGEFVELEAGIAVEVSFAPGPQKVRVDDHWVFRARAATGTIEILNTAPPVDTHHHHARLAVVEGGAGGWIEPIEDCRNPIDTDEECCCTFVVAPGESIQQAIDQLPPSGGCICLKPGTHAPQQTLVLGRSGVTLHGEAKGVVVQAPRGDPALRITGTAREPAARNRIATITFVGDDVLAGNGGLLDVSGADDLVVSDCRFSAAPEPVGIAIRIAASDEVTVRDCRIDSAVTGIYVTDSSGDIVVRDCGIETGRVDGGPGLVGIGMDRATGPIEVSGCTIRNGIAGIVVNDDPGGTPFSLAFRSRVTDCTVECAEAPEGIPPGVAIGIDMAAGMAEVRGNLVRYPGQGHVGIRLAAARSSASGNRCLHVGRVPGAATIGIVVGASDPNLDIPPQVEDVEVSGNVVEGPQSGIVALNTQECRITGNHVGGGGGEAAAPGIFAQDCTGLDIAGNDIGDSSVGIGIVQGGRCRIADNRIERGGFGVVVMNQDAPTVTGNRLRQPSRGGILVAAATARAVIGGNRVLNAGFAAPIGTGIGCYLVLGETAVTGNEVMDTGQGPDGQASNIAWGIFGDLVLEALVAGNLVTYAGGQTRDVANEDRALRYRGLLEASVVLADRRIVLGFPIKILGNSFTGSGATALVEILSQQLTDTANIRFERVTFSDNYCMHFSLPPSDNRATVSLTGRHAAVVGNQIKSLVGEYFPVNLNFMDATYVGNVAENVPVQGGFVPTPTNSFNLDT</sequence>